<dbReference type="Proteomes" id="UP000253831">
    <property type="component" value="Unassembled WGS sequence"/>
</dbReference>
<dbReference type="Pfam" id="PF07589">
    <property type="entry name" value="PEP-CTERM"/>
    <property type="match status" value="1"/>
</dbReference>
<dbReference type="AlphaFoldDB" id="A0A369XLM1"/>
<evidence type="ECO:0000256" key="1">
    <source>
        <dbReference type="SAM" id="Phobius"/>
    </source>
</evidence>
<sequence length="225" mass="22853">MLTCLPAINPETLKERTMNSRSLIAALVAGITSCAIVPQATAATIVADTVLDYFDSGAGPMAGPYGGTFPGVFPVPVPLSYATDGNESTFVSLPTGSFLTLGFGTGYVFDGPGLDLFVSEVGGASETANVYISSNFGSTFTFLGVATTATVSGFDFASIPNLPVDAKINAVKVVGLDAFGGSPGFDLAFVKGLEGSSVVIPEPATMALFSLGLLGIAASARRRKS</sequence>
<dbReference type="EMBL" id="QPGA01000045">
    <property type="protein sequence ID" value="RDE49349.1"/>
    <property type="molecule type" value="Genomic_DNA"/>
</dbReference>
<gene>
    <name evidence="3" type="ORF">DVS81_17065</name>
</gene>
<accession>A0A369XLM1</accession>
<name>A0A369XLM1_9PROT</name>
<keyword evidence="1" id="KW-0472">Membrane</keyword>
<feature type="transmembrane region" description="Helical" evidence="1">
    <location>
        <begin position="203"/>
        <end position="220"/>
    </location>
</feature>
<protein>
    <submittedName>
        <fullName evidence="3">PEP-CTERM sorting domain-containing protein</fullName>
    </submittedName>
</protein>
<comment type="caution">
    <text evidence="3">The sequence shown here is derived from an EMBL/GenBank/DDBJ whole genome shotgun (WGS) entry which is preliminary data.</text>
</comment>
<organism evidence="3 4">
    <name type="scientific">Candidatus Accumulibacter meliphilus</name>
    <dbReference type="NCBI Taxonomy" id="2211374"/>
    <lineage>
        <taxon>Bacteria</taxon>
        <taxon>Pseudomonadati</taxon>
        <taxon>Pseudomonadota</taxon>
        <taxon>Betaproteobacteria</taxon>
        <taxon>Candidatus Accumulibacter</taxon>
    </lineage>
</organism>
<reference evidence="3 4" key="1">
    <citation type="submission" date="2018-05" db="EMBL/GenBank/DDBJ databases">
        <title>Integrated omic analyses show evidence that a Ca. Accumulibacter phosphatis strain performs denitrification under micro-aerobic conditions.</title>
        <authorList>
            <person name="Camejo P.Y."/>
            <person name="Katherine M.D."/>
            <person name="Daniel N.R."/>
        </authorList>
    </citation>
    <scope>NUCLEOTIDE SEQUENCE [LARGE SCALE GENOMIC DNA]</scope>
    <source>
        <strain evidence="3">UW-LDO-IC</strain>
    </source>
</reference>
<feature type="domain" description="Ice-binding protein C-terminal" evidence="2">
    <location>
        <begin position="200"/>
        <end position="222"/>
    </location>
</feature>
<evidence type="ECO:0000313" key="3">
    <source>
        <dbReference type="EMBL" id="RDE49349.1"/>
    </source>
</evidence>
<evidence type="ECO:0000313" key="4">
    <source>
        <dbReference type="Proteomes" id="UP000253831"/>
    </source>
</evidence>
<dbReference type="InterPro" id="IPR013424">
    <property type="entry name" value="Ice-binding_C"/>
</dbReference>
<keyword evidence="1" id="KW-1133">Transmembrane helix</keyword>
<proteinExistence type="predicted"/>
<dbReference type="NCBIfam" id="TIGR02595">
    <property type="entry name" value="PEP_CTERM"/>
    <property type="match status" value="1"/>
</dbReference>
<keyword evidence="1" id="KW-0812">Transmembrane</keyword>
<evidence type="ECO:0000259" key="2">
    <source>
        <dbReference type="Pfam" id="PF07589"/>
    </source>
</evidence>